<dbReference type="Proteomes" id="UP000799444">
    <property type="component" value="Unassembled WGS sequence"/>
</dbReference>
<proteinExistence type="predicted"/>
<comment type="caution">
    <text evidence="1">The sequence shown here is derived from an EMBL/GenBank/DDBJ whole genome shotgun (WGS) entry which is preliminary data.</text>
</comment>
<dbReference type="OrthoDB" id="5420958at2759"/>
<evidence type="ECO:0000313" key="1">
    <source>
        <dbReference type="EMBL" id="KAF2728205.1"/>
    </source>
</evidence>
<dbReference type="EMBL" id="ML996290">
    <property type="protein sequence ID" value="KAF2728205.1"/>
    <property type="molecule type" value="Genomic_DNA"/>
</dbReference>
<sequence length="109" mass="12154">MDRASRALAKGVPPGVPKSYRALADHGGDPRATLHHRAHGRRSIEEKAQNQLYLSPSEAKGVIQFLLHMSDLGQPVRMKYIPMIAFRATRQRPVAVFATVSARMRPLRS</sequence>
<dbReference type="AlphaFoldDB" id="A0A9P4UXI3"/>
<protein>
    <submittedName>
        <fullName evidence="1">Uncharacterized protein</fullName>
    </submittedName>
</protein>
<evidence type="ECO:0000313" key="2">
    <source>
        <dbReference type="Proteomes" id="UP000799444"/>
    </source>
</evidence>
<keyword evidence="2" id="KW-1185">Reference proteome</keyword>
<accession>A0A9P4UXI3</accession>
<name>A0A9P4UXI3_9PLEO</name>
<gene>
    <name evidence="1" type="ORF">EJ04DRAFT_516761</name>
</gene>
<organism evidence="1 2">
    <name type="scientific">Polyplosphaeria fusca</name>
    <dbReference type="NCBI Taxonomy" id="682080"/>
    <lineage>
        <taxon>Eukaryota</taxon>
        <taxon>Fungi</taxon>
        <taxon>Dikarya</taxon>
        <taxon>Ascomycota</taxon>
        <taxon>Pezizomycotina</taxon>
        <taxon>Dothideomycetes</taxon>
        <taxon>Pleosporomycetidae</taxon>
        <taxon>Pleosporales</taxon>
        <taxon>Tetraplosphaeriaceae</taxon>
        <taxon>Polyplosphaeria</taxon>
    </lineage>
</organism>
<reference evidence="1" key="1">
    <citation type="journal article" date="2020" name="Stud. Mycol.">
        <title>101 Dothideomycetes genomes: a test case for predicting lifestyles and emergence of pathogens.</title>
        <authorList>
            <person name="Haridas S."/>
            <person name="Albert R."/>
            <person name="Binder M."/>
            <person name="Bloem J."/>
            <person name="Labutti K."/>
            <person name="Salamov A."/>
            <person name="Andreopoulos B."/>
            <person name="Baker S."/>
            <person name="Barry K."/>
            <person name="Bills G."/>
            <person name="Bluhm B."/>
            <person name="Cannon C."/>
            <person name="Castanera R."/>
            <person name="Culley D."/>
            <person name="Daum C."/>
            <person name="Ezra D."/>
            <person name="Gonzalez J."/>
            <person name="Henrissat B."/>
            <person name="Kuo A."/>
            <person name="Liang C."/>
            <person name="Lipzen A."/>
            <person name="Lutzoni F."/>
            <person name="Magnuson J."/>
            <person name="Mondo S."/>
            <person name="Nolan M."/>
            <person name="Ohm R."/>
            <person name="Pangilinan J."/>
            <person name="Park H.-J."/>
            <person name="Ramirez L."/>
            <person name="Alfaro M."/>
            <person name="Sun H."/>
            <person name="Tritt A."/>
            <person name="Yoshinaga Y."/>
            <person name="Zwiers L.-H."/>
            <person name="Turgeon B."/>
            <person name="Goodwin S."/>
            <person name="Spatafora J."/>
            <person name="Crous P."/>
            <person name="Grigoriev I."/>
        </authorList>
    </citation>
    <scope>NUCLEOTIDE SEQUENCE</scope>
    <source>
        <strain evidence="1">CBS 125425</strain>
    </source>
</reference>